<gene>
    <name evidence="3" type="ORF">SPHI_21620</name>
</gene>
<keyword evidence="1" id="KW-0489">Methyltransferase</keyword>
<dbReference type="OrthoDB" id="9794208at2"/>
<evidence type="ECO:0000313" key="3">
    <source>
        <dbReference type="EMBL" id="ONF95724.1"/>
    </source>
</evidence>
<dbReference type="EMBL" id="MPSB01000009">
    <property type="protein sequence ID" value="ONF95724.1"/>
    <property type="molecule type" value="Genomic_DNA"/>
</dbReference>
<name>A0A1V2EUA5_9SPHN</name>
<dbReference type="RefSeq" id="WP_076744960.1">
    <property type="nucleotide sequence ID" value="NZ_MPSB01000009.1"/>
</dbReference>
<dbReference type="STRING" id="1915074.SPHI_21620"/>
<dbReference type="AlphaFoldDB" id="A0A1V2EUA5"/>
<dbReference type="Gene3D" id="3.40.50.12710">
    <property type="match status" value="1"/>
</dbReference>
<dbReference type="PANTHER" id="PTHR12049">
    <property type="entry name" value="PROTEIN ARGININE METHYLTRANSFERASE NDUFAF7, MITOCHONDRIAL"/>
    <property type="match status" value="1"/>
</dbReference>
<dbReference type="InterPro" id="IPR003788">
    <property type="entry name" value="NDUFAF7"/>
</dbReference>
<keyword evidence="4" id="KW-1185">Reference proteome</keyword>
<dbReference type="PANTHER" id="PTHR12049:SF7">
    <property type="entry name" value="PROTEIN ARGININE METHYLTRANSFERASE NDUFAF7, MITOCHONDRIAL"/>
    <property type="match status" value="1"/>
</dbReference>
<dbReference type="GO" id="GO:0035243">
    <property type="term" value="F:protein-arginine omega-N symmetric methyltransferase activity"/>
    <property type="evidence" value="ECO:0007669"/>
    <property type="project" value="TreeGrafter"/>
</dbReference>
<dbReference type="Proteomes" id="UP000188729">
    <property type="component" value="Unassembled WGS sequence"/>
</dbReference>
<keyword evidence="2" id="KW-0808">Transferase</keyword>
<reference evidence="3 4" key="1">
    <citation type="submission" date="2016-11" db="EMBL/GenBank/DDBJ databases">
        <title>Genome sequence of Sphingomonas jeddahensis G39.</title>
        <authorList>
            <person name="Poehlein A."/>
            <person name="Wuebbeler J.H."/>
            <person name="Steinbuechel A."/>
            <person name="Daniel R."/>
        </authorList>
    </citation>
    <scope>NUCLEOTIDE SEQUENCE [LARGE SCALE GENOMIC DNA]</scope>
    <source>
        <strain evidence="3 4">G39</strain>
    </source>
</reference>
<comment type="caution">
    <text evidence="3">The sequence shown here is derived from an EMBL/GenBank/DDBJ whole genome shotgun (WGS) entry which is preliminary data.</text>
</comment>
<dbReference type="Pfam" id="PF02636">
    <property type="entry name" value="Methyltransf_28"/>
    <property type="match status" value="1"/>
</dbReference>
<sequence length="352" mass="37549">MSETSPLPTPPTSERDEALPERLARAITLGGPIPVSQFMAAANAHYYATRDPLGADGDFTTAPEISQMFGELIGLWAADLWNRAGRPDVDWVELGPGRGTLTADARRAASKAGFTPPVHFVETSPTLRARQAERVADAHWHDDVEDLPTDRPLIVIANEFFDALPIRQLVRGRAGWHERIVACQDTLFLPIAGASVPDVIIPEHLRDAAPGSIIETSPTSVGIMRVLAARIMAQGGALLAIDYGYEGPAVGETLQAVRGHAFANPFEDPGDRDLTAHVDFATLSAVGTASGALVSGPMGQGDFLVRLGIDARAAALGPRVAPDRARLVNDMGTLFKVLAMRHPDWPQPAGFA</sequence>
<accession>A0A1V2EUA5</accession>
<proteinExistence type="predicted"/>
<protein>
    <recommendedName>
        <fullName evidence="5">S-adenosyl-L-methionine-dependent methyltransferase</fullName>
    </recommendedName>
</protein>
<evidence type="ECO:0008006" key="5">
    <source>
        <dbReference type="Google" id="ProtNLM"/>
    </source>
</evidence>
<dbReference type="SUPFAM" id="SSF53335">
    <property type="entry name" value="S-adenosyl-L-methionine-dependent methyltransferases"/>
    <property type="match status" value="1"/>
</dbReference>
<dbReference type="InterPro" id="IPR038375">
    <property type="entry name" value="NDUFAF7_sf"/>
</dbReference>
<evidence type="ECO:0000256" key="2">
    <source>
        <dbReference type="ARBA" id="ARBA00022679"/>
    </source>
</evidence>
<dbReference type="GO" id="GO:0032259">
    <property type="term" value="P:methylation"/>
    <property type="evidence" value="ECO:0007669"/>
    <property type="project" value="UniProtKB-KW"/>
</dbReference>
<organism evidence="3 4">
    <name type="scientific">Sphingomonas jeddahensis</name>
    <dbReference type="NCBI Taxonomy" id="1915074"/>
    <lineage>
        <taxon>Bacteria</taxon>
        <taxon>Pseudomonadati</taxon>
        <taxon>Pseudomonadota</taxon>
        <taxon>Alphaproteobacteria</taxon>
        <taxon>Sphingomonadales</taxon>
        <taxon>Sphingomonadaceae</taxon>
        <taxon>Sphingomonas</taxon>
    </lineage>
</organism>
<evidence type="ECO:0000313" key="4">
    <source>
        <dbReference type="Proteomes" id="UP000188729"/>
    </source>
</evidence>
<evidence type="ECO:0000256" key="1">
    <source>
        <dbReference type="ARBA" id="ARBA00022603"/>
    </source>
</evidence>
<dbReference type="InterPro" id="IPR029063">
    <property type="entry name" value="SAM-dependent_MTases_sf"/>
</dbReference>